<keyword evidence="2" id="KW-1185">Reference proteome</keyword>
<dbReference type="InterPro" id="IPR036188">
    <property type="entry name" value="FAD/NAD-bd_sf"/>
</dbReference>
<dbReference type="Gene3D" id="3.50.50.60">
    <property type="entry name" value="FAD/NAD(P)-binding domain"/>
    <property type="match status" value="2"/>
</dbReference>
<accession>A0A849C0E8</accession>
<proteinExistence type="predicted"/>
<dbReference type="PRINTS" id="PR00469">
    <property type="entry name" value="PNDRDTASEII"/>
</dbReference>
<dbReference type="PANTHER" id="PTHR42877">
    <property type="entry name" value="L-ORNITHINE N(5)-MONOOXYGENASE-RELATED"/>
    <property type="match status" value="1"/>
</dbReference>
<dbReference type="SUPFAM" id="SSF51905">
    <property type="entry name" value="FAD/NAD(P)-binding domain"/>
    <property type="match status" value="1"/>
</dbReference>
<dbReference type="Pfam" id="PF13738">
    <property type="entry name" value="Pyr_redox_3"/>
    <property type="match status" value="1"/>
</dbReference>
<comment type="caution">
    <text evidence="1">The sequence shown here is derived from an EMBL/GenBank/DDBJ whole genome shotgun (WGS) entry which is preliminary data.</text>
</comment>
<name>A0A849C0E8_9NOCA</name>
<organism evidence="1 2">
    <name type="scientific">Nocardia uniformis</name>
    <dbReference type="NCBI Taxonomy" id="53432"/>
    <lineage>
        <taxon>Bacteria</taxon>
        <taxon>Bacillati</taxon>
        <taxon>Actinomycetota</taxon>
        <taxon>Actinomycetes</taxon>
        <taxon>Mycobacteriales</taxon>
        <taxon>Nocardiaceae</taxon>
        <taxon>Nocardia</taxon>
    </lineage>
</organism>
<evidence type="ECO:0000313" key="1">
    <source>
        <dbReference type="EMBL" id="NNH70926.1"/>
    </source>
</evidence>
<dbReference type="PANTHER" id="PTHR42877:SF4">
    <property type="entry name" value="FAD_NAD(P)-BINDING DOMAIN-CONTAINING PROTEIN-RELATED"/>
    <property type="match status" value="1"/>
</dbReference>
<dbReference type="EMBL" id="JABELX010000004">
    <property type="protein sequence ID" value="NNH70926.1"/>
    <property type="molecule type" value="Genomic_DNA"/>
</dbReference>
<gene>
    <name evidence="1" type="ORF">HLB23_13825</name>
</gene>
<dbReference type="InterPro" id="IPR051209">
    <property type="entry name" value="FAD-bind_Monooxygenase_sf"/>
</dbReference>
<evidence type="ECO:0000313" key="2">
    <source>
        <dbReference type="Proteomes" id="UP000586827"/>
    </source>
</evidence>
<reference evidence="1 2" key="1">
    <citation type="submission" date="2020-05" db="EMBL/GenBank/DDBJ databases">
        <title>MicrobeNet Type strains.</title>
        <authorList>
            <person name="Nicholson A.C."/>
        </authorList>
    </citation>
    <scope>NUCLEOTIDE SEQUENCE [LARGE SCALE GENOMIC DNA]</scope>
    <source>
        <strain evidence="1 2">JCM 3224</strain>
    </source>
</reference>
<dbReference type="Proteomes" id="UP000586827">
    <property type="component" value="Unassembled WGS sequence"/>
</dbReference>
<protein>
    <submittedName>
        <fullName evidence="1">NAD(P)/FAD-dependent oxidoreductase</fullName>
    </submittedName>
</protein>
<dbReference type="AlphaFoldDB" id="A0A849C0E8"/>
<sequence>MPAPALTRLAERHRERTAGLGDPAIPDVEVVLVGAGFGGIGAGVELGRAGFDDYVVIEKHEDLGGTWHINTYPGVAVDIPSIYYSFSYLKPKVWSQMFAPGAEVKAYARQVATHFGVDRHMVFGTTITETVWDEPSQLWHTTTADGITITSRYFVPAVGGIEVPKMPDIDGFDDYTGKIVHTSRWDHDFDYTGKQIGVIGTGATALQAIPELAKNAAHLTVFQRTPIWVAPKPNFRIPAGVKTALDRLPGVRPAVRGLVSAGIDAALGGVALAYGRRPEPIDGVTRLLRGWTGVVVKDPEVAAKLTPQYTFGCKRPSVSNAYLQAFNRDNVTLTTDSITKVTPTGIVTADGTEYELDVIVCATGFKIMERGATPPFPVIGRDGLDLGEWWHENRFQAYQGVSIPRFPNLFFVTGPYAFAAGSYIAMIECTTRHIVRALAEAKRRGATAVEIKQEPHDRYWHKVLDAHDKALWLSGACDDSNTYYINYHGDGAVARPTTHLDMWWGNKHFPLNDYRYEARPARAAMTGDPR</sequence>